<dbReference type="Proteomes" id="UP000062519">
    <property type="component" value="Chromosome 2"/>
</dbReference>
<gene>
    <name evidence="1" type="ORF">WS70_22670</name>
</gene>
<sequence length="127" mass="14504">MYLDAIATATNGKWTRNDVINALLDKGLFALFHELKDEDVERITEQAAQQLFPPAHGVSKMEPYNGHRIEALASQTPDGRWHSIYRYALADNPAMIFTSESTEQNFATEEEAIEHGRRRAMERIDKL</sequence>
<evidence type="ECO:0000313" key="2">
    <source>
        <dbReference type="Proteomes" id="UP000062519"/>
    </source>
</evidence>
<organism evidence="1 2">
    <name type="scientific">Burkholderia mayonis</name>
    <dbReference type="NCBI Taxonomy" id="1385591"/>
    <lineage>
        <taxon>Bacteria</taxon>
        <taxon>Pseudomonadati</taxon>
        <taxon>Pseudomonadota</taxon>
        <taxon>Betaproteobacteria</taxon>
        <taxon>Burkholderiales</taxon>
        <taxon>Burkholderiaceae</taxon>
        <taxon>Burkholderia</taxon>
        <taxon>pseudomallei group</taxon>
    </lineage>
</organism>
<protein>
    <submittedName>
        <fullName evidence="1">Uncharacterized protein</fullName>
    </submittedName>
</protein>
<reference evidence="1 2" key="1">
    <citation type="submission" date="2015-12" db="EMBL/GenBank/DDBJ databases">
        <title>Diversity of Burkholderia near neighbor genomes.</title>
        <authorList>
            <person name="Sahl J."/>
            <person name="Wagner D."/>
            <person name="Keim P."/>
        </authorList>
    </citation>
    <scope>NUCLEOTIDE SEQUENCE [LARGE SCALE GENOMIC DNA]</scope>
    <source>
        <strain evidence="1 2">BDU6</strain>
    </source>
</reference>
<dbReference type="KEGG" id="buu:WS70_22670"/>
<keyword evidence="2" id="KW-1185">Reference proteome</keyword>
<accession>A0A1B4FLR1</accession>
<dbReference type="EMBL" id="CP013387">
    <property type="protein sequence ID" value="AOJ04608.1"/>
    <property type="molecule type" value="Genomic_DNA"/>
</dbReference>
<dbReference type="AlphaFoldDB" id="A0A1B4FLR1"/>
<proteinExistence type="predicted"/>
<evidence type="ECO:0000313" key="1">
    <source>
        <dbReference type="EMBL" id="AOJ04608.1"/>
    </source>
</evidence>
<name>A0A1B4FLR1_9BURK</name>